<comment type="similarity">
    <text evidence="4">Belongs to the gamma-BBH/TMLD family.</text>
</comment>
<dbReference type="PANTHER" id="PTHR10696:SF33">
    <property type="entry name" value="GAMMA-BUTYROBETAINE DIOXYGENASE"/>
    <property type="match status" value="1"/>
</dbReference>
<dbReference type="FunFam" id="3.30.2020.30:FF:000002">
    <property type="entry name" value="Putative gamma-butyrobetaine dioxygenase"/>
    <property type="match status" value="1"/>
</dbReference>
<protein>
    <submittedName>
        <fullName evidence="13">Gamma-butyrobetaine dioxygenase-like</fullName>
    </submittedName>
</protein>
<dbReference type="GO" id="GO:0046872">
    <property type="term" value="F:metal ion binding"/>
    <property type="evidence" value="ECO:0007669"/>
    <property type="project" value="UniProtKB-KW"/>
</dbReference>
<evidence type="ECO:0000256" key="5">
    <source>
        <dbReference type="ARBA" id="ARBA00022723"/>
    </source>
</evidence>
<keyword evidence="9" id="KW-0408">Iron</keyword>
<evidence type="ECO:0000256" key="3">
    <source>
        <dbReference type="ARBA" id="ARBA00005022"/>
    </source>
</evidence>
<comment type="cofactor">
    <cofactor evidence="2">
        <name>L-ascorbate</name>
        <dbReference type="ChEBI" id="CHEBI:38290"/>
    </cofactor>
</comment>
<keyword evidence="7" id="KW-0223">Dioxygenase</keyword>
<dbReference type="InterPro" id="IPR042098">
    <property type="entry name" value="TauD-like_sf"/>
</dbReference>
<dbReference type="UniPathway" id="UPA00118"/>
<name>A0A1W4WQ40_AGRPL</name>
<comment type="pathway">
    <text evidence="3">Amine and polyamine biosynthesis; carnitine biosynthesis.</text>
</comment>
<dbReference type="InterPro" id="IPR003819">
    <property type="entry name" value="TauD/TfdA-like"/>
</dbReference>
<keyword evidence="8" id="KW-0560">Oxidoreductase</keyword>
<dbReference type="GeneID" id="108734955"/>
<dbReference type="Gene3D" id="3.30.2020.30">
    <property type="match status" value="1"/>
</dbReference>
<dbReference type="STRING" id="224129.A0A1W4WQ40"/>
<dbReference type="GO" id="GO:0005739">
    <property type="term" value="C:mitochondrion"/>
    <property type="evidence" value="ECO:0007669"/>
    <property type="project" value="TreeGrafter"/>
</dbReference>
<dbReference type="SUPFAM" id="SSF51197">
    <property type="entry name" value="Clavaminate synthase-like"/>
    <property type="match status" value="1"/>
</dbReference>
<evidence type="ECO:0000256" key="2">
    <source>
        <dbReference type="ARBA" id="ARBA00001961"/>
    </source>
</evidence>
<evidence type="ECO:0000256" key="4">
    <source>
        <dbReference type="ARBA" id="ARBA00008654"/>
    </source>
</evidence>
<feature type="domain" description="Gamma-butyrobetaine hydroxylase-like N-terminal" evidence="11">
    <location>
        <begin position="36"/>
        <end position="114"/>
    </location>
</feature>
<reference evidence="13" key="1">
    <citation type="submission" date="2025-08" db="UniProtKB">
        <authorList>
            <consortium name="RefSeq"/>
        </authorList>
    </citation>
    <scope>IDENTIFICATION</scope>
    <source>
        <tissue evidence="13">Entire body</tissue>
    </source>
</reference>
<dbReference type="RefSeq" id="XP_018322233.1">
    <property type="nucleotide sequence ID" value="XM_018466731.1"/>
</dbReference>
<dbReference type="PANTHER" id="PTHR10696">
    <property type="entry name" value="GAMMA-BUTYROBETAINE HYDROXYLASE-RELATED"/>
    <property type="match status" value="1"/>
</dbReference>
<dbReference type="Pfam" id="PF02668">
    <property type="entry name" value="TauD"/>
    <property type="match status" value="1"/>
</dbReference>
<dbReference type="GO" id="GO:0016706">
    <property type="term" value="F:2-oxoglutarate-dependent dioxygenase activity"/>
    <property type="evidence" value="ECO:0007669"/>
    <property type="project" value="UniProtKB-ARBA"/>
</dbReference>
<dbReference type="CDD" id="cd00250">
    <property type="entry name" value="CAS_like"/>
    <property type="match status" value="1"/>
</dbReference>
<feature type="domain" description="TauD/TfdA-like" evidence="10">
    <location>
        <begin position="163"/>
        <end position="389"/>
    </location>
</feature>
<evidence type="ECO:0000256" key="9">
    <source>
        <dbReference type="ARBA" id="ARBA00023004"/>
    </source>
</evidence>
<evidence type="ECO:0000256" key="6">
    <source>
        <dbReference type="ARBA" id="ARBA00022873"/>
    </source>
</evidence>
<dbReference type="FunCoup" id="A0A1W4WQ40">
    <property type="interactions" value="133"/>
</dbReference>
<dbReference type="AlphaFoldDB" id="A0A1W4WQ40"/>
<proteinExistence type="inferred from homology"/>
<dbReference type="GO" id="GO:0045329">
    <property type="term" value="P:carnitine biosynthetic process"/>
    <property type="evidence" value="ECO:0007669"/>
    <property type="project" value="UniProtKB-UniPathway"/>
</dbReference>
<sequence length="414" mass="48561">MNIANSLKNIFASTNFNKLKFDPRRTLIKQAKVALNEGNLIVEFHDETEAYPSVWLRDNCTCPECFHNDSHSRAINWDKFDVGVSPISVDVNKDKLEIKWSDNHRSIFTEDWLRNRSFEGSKQAKYLEENYRPKKILWDGTEFTKILKTYSYREVMTKDEILYCFLKDLAIYGVVLLKDAPMDPSANSKLSQKIAFVRETHYGKEYVITSKPGTNNYAYLSSLLQQHTDLPYYEYNPGVVFLHYVVQTESEGGQNLLTDGFFVAEKMRREMKEHFELLSTVHVNWSDYGTEDFVKFCNIFRTPVISLDSFSEIASVRYSIPQRDSFFSVPLEKVTSWYHALKEFTKLLDKHCAKFKVESGNILVFDNTRLTHGRVQYNDTKGNQRYLVGNYMDWDEIYSKMRILKNEMQEKQQT</sequence>
<dbReference type="Pfam" id="PF06155">
    <property type="entry name" value="GBBH-like_N"/>
    <property type="match status" value="1"/>
</dbReference>
<dbReference type="KEGG" id="apln:108734955"/>
<evidence type="ECO:0000256" key="8">
    <source>
        <dbReference type="ARBA" id="ARBA00023002"/>
    </source>
</evidence>
<comment type="cofactor">
    <cofactor evidence="1">
        <name>Fe(2+)</name>
        <dbReference type="ChEBI" id="CHEBI:29033"/>
    </cofactor>
</comment>
<keyword evidence="5" id="KW-0479">Metal-binding</keyword>
<evidence type="ECO:0000259" key="10">
    <source>
        <dbReference type="Pfam" id="PF02668"/>
    </source>
</evidence>
<gene>
    <name evidence="13" type="primary">LOC108734955</name>
</gene>
<evidence type="ECO:0000313" key="13">
    <source>
        <dbReference type="RefSeq" id="XP_018322233.1"/>
    </source>
</evidence>
<keyword evidence="12" id="KW-1185">Reference proteome</keyword>
<dbReference type="OrthoDB" id="406634at2759"/>
<evidence type="ECO:0000313" key="12">
    <source>
        <dbReference type="Proteomes" id="UP000192223"/>
    </source>
</evidence>
<evidence type="ECO:0000256" key="1">
    <source>
        <dbReference type="ARBA" id="ARBA00001954"/>
    </source>
</evidence>
<dbReference type="Proteomes" id="UP000192223">
    <property type="component" value="Unplaced"/>
</dbReference>
<dbReference type="InterPro" id="IPR038492">
    <property type="entry name" value="GBBH-like_N_sf"/>
</dbReference>
<dbReference type="InterPro" id="IPR050411">
    <property type="entry name" value="AlphaKG_dependent_hydroxylases"/>
</dbReference>
<dbReference type="Gene3D" id="3.60.130.10">
    <property type="entry name" value="Clavaminate synthase-like"/>
    <property type="match status" value="1"/>
</dbReference>
<accession>A0A1W4WQ40</accession>
<evidence type="ECO:0000259" key="11">
    <source>
        <dbReference type="Pfam" id="PF06155"/>
    </source>
</evidence>
<organism evidence="12 13">
    <name type="scientific">Agrilus planipennis</name>
    <name type="common">Emerald ash borer</name>
    <name type="synonym">Agrilus marcopoli</name>
    <dbReference type="NCBI Taxonomy" id="224129"/>
    <lineage>
        <taxon>Eukaryota</taxon>
        <taxon>Metazoa</taxon>
        <taxon>Ecdysozoa</taxon>
        <taxon>Arthropoda</taxon>
        <taxon>Hexapoda</taxon>
        <taxon>Insecta</taxon>
        <taxon>Pterygota</taxon>
        <taxon>Neoptera</taxon>
        <taxon>Endopterygota</taxon>
        <taxon>Coleoptera</taxon>
        <taxon>Polyphaga</taxon>
        <taxon>Elateriformia</taxon>
        <taxon>Buprestoidea</taxon>
        <taxon>Buprestidae</taxon>
        <taxon>Agrilinae</taxon>
        <taxon>Agrilus</taxon>
    </lineage>
</organism>
<keyword evidence="6" id="KW-0124">Carnitine biosynthesis</keyword>
<evidence type="ECO:0000256" key="7">
    <source>
        <dbReference type="ARBA" id="ARBA00022964"/>
    </source>
</evidence>
<dbReference type="InterPro" id="IPR010376">
    <property type="entry name" value="GBBH-like_N"/>
</dbReference>
<dbReference type="FunFam" id="3.60.130.10:FF:000001">
    <property type="entry name" value="Trimethyllysine dioxygenase, mitochondrial"/>
    <property type="match status" value="1"/>
</dbReference>
<dbReference type="InParanoid" id="A0A1W4WQ40"/>